<evidence type="ECO:0008006" key="4">
    <source>
        <dbReference type="Google" id="ProtNLM"/>
    </source>
</evidence>
<dbReference type="Proteomes" id="UP000680132">
    <property type="component" value="Unassembled WGS sequence"/>
</dbReference>
<gene>
    <name evidence="2" type="ORF">J5V96_16395</name>
</gene>
<evidence type="ECO:0000256" key="1">
    <source>
        <dbReference type="SAM" id="SignalP"/>
    </source>
</evidence>
<evidence type="ECO:0000313" key="3">
    <source>
        <dbReference type="Proteomes" id="UP000680132"/>
    </source>
</evidence>
<sequence>MRGVAALVTLALVGATSTACTSEPVDAEEYVDHDEYVLLYREAVADFPERLPEGVTFPADPPPFEDGLIGAGNGAGMAYFHWSCAWMDVYLSASPGDPLRAEALAELRRWPGTEWAVEFYDDPGGVWDATLDKAELGDLTTLRGFYEADCAYYRSVEGR</sequence>
<reference evidence="2" key="1">
    <citation type="submission" date="2021-03" db="EMBL/GenBank/DDBJ databases">
        <title>Microbacterium sp. nov., a novel actinobacterium isolated from cow dung.</title>
        <authorList>
            <person name="Zhang L."/>
        </authorList>
    </citation>
    <scope>NUCLEOTIDE SEQUENCE</scope>
    <source>
        <strain evidence="2">NEAU-LLB</strain>
    </source>
</reference>
<feature type="signal peptide" evidence="1">
    <location>
        <begin position="1"/>
        <end position="21"/>
    </location>
</feature>
<evidence type="ECO:0000313" key="2">
    <source>
        <dbReference type="EMBL" id="MBO3665080.1"/>
    </source>
</evidence>
<protein>
    <recommendedName>
        <fullName evidence="4">Lipoprotein</fullName>
    </recommendedName>
</protein>
<organism evidence="2 3">
    <name type="scientific">Microbacterium stercoris</name>
    <dbReference type="NCBI Taxonomy" id="2820289"/>
    <lineage>
        <taxon>Bacteria</taxon>
        <taxon>Bacillati</taxon>
        <taxon>Actinomycetota</taxon>
        <taxon>Actinomycetes</taxon>
        <taxon>Micrococcales</taxon>
        <taxon>Microbacteriaceae</taxon>
        <taxon>Microbacterium</taxon>
    </lineage>
</organism>
<accession>A0A939QQX8</accession>
<name>A0A939QQX8_9MICO</name>
<dbReference type="PROSITE" id="PS51257">
    <property type="entry name" value="PROKAR_LIPOPROTEIN"/>
    <property type="match status" value="1"/>
</dbReference>
<proteinExistence type="predicted"/>
<feature type="chain" id="PRO_5036714481" description="Lipoprotein" evidence="1">
    <location>
        <begin position="22"/>
        <end position="159"/>
    </location>
</feature>
<keyword evidence="1" id="KW-0732">Signal</keyword>
<comment type="caution">
    <text evidence="2">The sequence shown here is derived from an EMBL/GenBank/DDBJ whole genome shotgun (WGS) entry which is preliminary data.</text>
</comment>
<keyword evidence="3" id="KW-1185">Reference proteome</keyword>
<dbReference type="AlphaFoldDB" id="A0A939QQX8"/>
<dbReference type="EMBL" id="JAGFOA010000008">
    <property type="protein sequence ID" value="MBO3665080.1"/>
    <property type="molecule type" value="Genomic_DNA"/>
</dbReference>
<dbReference type="RefSeq" id="WP_208505447.1">
    <property type="nucleotide sequence ID" value="NZ_JAGFOA010000008.1"/>
</dbReference>